<keyword evidence="2" id="KW-1185">Reference proteome</keyword>
<dbReference type="EMBL" id="JBHSGP010000014">
    <property type="protein sequence ID" value="MFC4723457.1"/>
    <property type="molecule type" value="Genomic_DNA"/>
</dbReference>
<reference evidence="2" key="1">
    <citation type="journal article" date="2019" name="Int. J. Syst. Evol. Microbiol.">
        <title>The Global Catalogue of Microorganisms (GCM) 10K type strain sequencing project: providing services to taxonomists for standard genome sequencing and annotation.</title>
        <authorList>
            <consortium name="The Broad Institute Genomics Platform"/>
            <consortium name="The Broad Institute Genome Sequencing Center for Infectious Disease"/>
            <person name="Wu L."/>
            <person name="Ma J."/>
        </authorList>
    </citation>
    <scope>NUCLEOTIDE SEQUENCE [LARGE SCALE GENOMIC DNA]</scope>
    <source>
        <strain evidence="2">CCUG 63682</strain>
    </source>
</reference>
<dbReference type="Proteomes" id="UP001595953">
    <property type="component" value="Unassembled WGS sequence"/>
</dbReference>
<proteinExistence type="predicted"/>
<gene>
    <name evidence="1" type="ORF">ACFO5O_14065</name>
</gene>
<evidence type="ECO:0000313" key="2">
    <source>
        <dbReference type="Proteomes" id="UP001595953"/>
    </source>
</evidence>
<dbReference type="RefSeq" id="WP_387964849.1">
    <property type="nucleotide sequence ID" value="NZ_JBHSGP010000014.1"/>
</dbReference>
<dbReference type="PROSITE" id="PS51257">
    <property type="entry name" value="PROKAR_LIPOPROTEIN"/>
    <property type="match status" value="1"/>
</dbReference>
<sequence>MKQASILLFLLVVIFSCKESNKSETIEPEKELTTAQKIAIAHGFEHWKHVTQIDFTFNVDRDSSHFERTWSWQPKSNDVSLITSTDTISYNRKTMDSIAMKSDRGFINDKYWFLAPYQLIWDKSATISEPTKANAPISATELNKITMTYPNEGGYTPGDAYDFYFGDDYLIKEWVFRKANNPEPSLISTWENYQNVEGLILALDHKKQEGNWKLYFTNVKVKTNTMP</sequence>
<comment type="caution">
    <text evidence="1">The sequence shown here is derived from an EMBL/GenBank/DDBJ whole genome shotgun (WGS) entry which is preliminary data.</text>
</comment>
<organism evidence="1 2">
    <name type="scientific">Geojedonia litorea</name>
    <dbReference type="NCBI Taxonomy" id="1268269"/>
    <lineage>
        <taxon>Bacteria</taxon>
        <taxon>Pseudomonadati</taxon>
        <taxon>Bacteroidota</taxon>
        <taxon>Flavobacteriia</taxon>
        <taxon>Flavobacteriales</taxon>
        <taxon>Flavobacteriaceae</taxon>
        <taxon>Geojedonia</taxon>
    </lineage>
</organism>
<accession>A0ABV9N541</accession>
<evidence type="ECO:0008006" key="3">
    <source>
        <dbReference type="Google" id="ProtNLM"/>
    </source>
</evidence>
<protein>
    <recommendedName>
        <fullName evidence="3">Selenophosphate synthetase</fullName>
    </recommendedName>
</protein>
<evidence type="ECO:0000313" key="1">
    <source>
        <dbReference type="EMBL" id="MFC4723457.1"/>
    </source>
</evidence>
<name>A0ABV9N541_9FLAO</name>